<feature type="chain" id="PRO_5013139831" evidence="1">
    <location>
        <begin position="23"/>
        <end position="101"/>
    </location>
</feature>
<evidence type="ECO:0000256" key="1">
    <source>
        <dbReference type="SAM" id="SignalP"/>
    </source>
</evidence>
<accession>A0A1W6EVS8</accession>
<evidence type="ECO:0000313" key="2">
    <source>
        <dbReference type="EMBL" id="ARK19826.1"/>
    </source>
</evidence>
<organism evidence="2">
    <name type="scientific">Ampulex compressa</name>
    <name type="common">Emerald cockroach wasp</name>
    <dbReference type="NCBI Taxonomy" id="860918"/>
    <lineage>
        <taxon>Eukaryota</taxon>
        <taxon>Metazoa</taxon>
        <taxon>Ecdysozoa</taxon>
        <taxon>Arthropoda</taxon>
        <taxon>Hexapoda</taxon>
        <taxon>Insecta</taxon>
        <taxon>Pterygota</taxon>
        <taxon>Neoptera</taxon>
        <taxon>Endopterygota</taxon>
        <taxon>Hymenoptera</taxon>
        <taxon>Apocrita</taxon>
        <taxon>Aculeata</taxon>
        <taxon>Apoidea</taxon>
        <taxon>Ampulicidae</taxon>
        <taxon>Ampulicini</taxon>
        <taxon>Ampulex</taxon>
    </lineage>
</organism>
<protein>
    <submittedName>
        <fullName evidence="2">Venom protein</fullName>
    </submittedName>
</protein>
<proteinExistence type="evidence at transcript level"/>
<sequence length="101" mass="11290">MLQAAIVLWLLASICSLEVADAVKRDVNTQSNAFDPEQTKIAVQKKVGDLIAEGMTDYRDAQVLLSIMNKNTSLVFQTKLMQELDDVRVSKICSTSKCRHF</sequence>
<feature type="signal peptide" evidence="1">
    <location>
        <begin position="1"/>
        <end position="22"/>
    </location>
</feature>
<dbReference type="EMBL" id="KY563417">
    <property type="protein sequence ID" value="ARK19826.1"/>
    <property type="molecule type" value="mRNA"/>
</dbReference>
<reference evidence="2" key="1">
    <citation type="submission" date="2017-02" db="EMBL/GenBank/DDBJ databases">
        <title>Parasitoid Jewel Wasp Mounts Multi-Pronged Neurochemical Attack to Hijack a Host Brain.</title>
        <authorList>
            <person name="Arvidson R.S."/>
            <person name="Kaiser M."/>
            <person name="Libersat F."/>
            <person name="Adams M.E."/>
        </authorList>
    </citation>
    <scope>NUCLEOTIDE SEQUENCE</scope>
    <source>
        <strain evidence="2">44</strain>
    </source>
</reference>
<keyword evidence="1" id="KW-0732">Signal</keyword>
<name>A0A1W6EVS8_AMPCP</name>
<dbReference type="AlphaFoldDB" id="A0A1W6EVS8"/>